<keyword evidence="1" id="KW-1133">Transmembrane helix</keyword>
<keyword evidence="1" id="KW-0812">Transmembrane</keyword>
<comment type="caution">
    <text evidence="2">The sequence shown here is derived from an EMBL/GenBank/DDBJ whole genome shotgun (WGS) entry which is preliminary data.</text>
</comment>
<gene>
    <name evidence="2" type="ORF">Ciccas_000137</name>
</gene>
<dbReference type="AlphaFoldDB" id="A0ABD2QNT4"/>
<organism evidence="2 3">
    <name type="scientific">Cichlidogyrus casuarinus</name>
    <dbReference type="NCBI Taxonomy" id="1844966"/>
    <lineage>
        <taxon>Eukaryota</taxon>
        <taxon>Metazoa</taxon>
        <taxon>Spiralia</taxon>
        <taxon>Lophotrochozoa</taxon>
        <taxon>Platyhelminthes</taxon>
        <taxon>Monogenea</taxon>
        <taxon>Monopisthocotylea</taxon>
        <taxon>Dactylogyridea</taxon>
        <taxon>Ancyrocephalidae</taxon>
        <taxon>Cichlidogyrus</taxon>
    </lineage>
</organism>
<keyword evidence="3" id="KW-1185">Reference proteome</keyword>
<protein>
    <submittedName>
        <fullName evidence="2">Uncharacterized protein</fullName>
    </submittedName>
</protein>
<name>A0ABD2QNT4_9PLAT</name>
<dbReference type="EMBL" id="JBJKFK010000007">
    <property type="protein sequence ID" value="KAL3321180.1"/>
    <property type="molecule type" value="Genomic_DNA"/>
</dbReference>
<evidence type="ECO:0000313" key="3">
    <source>
        <dbReference type="Proteomes" id="UP001626550"/>
    </source>
</evidence>
<keyword evidence="1" id="KW-0472">Membrane</keyword>
<sequence length="463" mass="51334">MIRADQDDLKIFVLCPLMTSKICFQDCLISSKCSDFDAKERVQENCIPEADSTNCQMQTFNNGSKLVSVKLDQTDSRLGGSWSCTYKGMQSREISIHYTEVIKLVQVTTVTPQSTPSTTVTMTTTTTTQKPVQILNEEMTSTANLVQAEVSIRHDPGKEDVKVAKSSYFSVLMEPEIVLVVVIFLLISLLLNIICCARCFMVRNYLSSKSRKPPKECLNSALCIPSGNGLYEDENPGATLLSANQATNNSGVCMPLLPTVSERGGAAYVIASTRPLINTYSPSMRVLHEPFYATPLAKNRTLSNQVQMARTADIYGTLHNQYPIAHIPEVGVNNFRQASIYDEVASTTNTVHSSSRPFQFERHFDSYAEERAIDPVEDQYPISADFITNSAANTSSMFNRSNSSHEVYIGPSFDVSNRCKTPMNMDMRISAASAENEEQSFAARKLLDEAGNLLERAEMVMKD</sequence>
<accession>A0ABD2QNT4</accession>
<feature type="transmembrane region" description="Helical" evidence="1">
    <location>
        <begin position="177"/>
        <end position="201"/>
    </location>
</feature>
<proteinExistence type="predicted"/>
<dbReference type="Proteomes" id="UP001626550">
    <property type="component" value="Unassembled WGS sequence"/>
</dbReference>
<evidence type="ECO:0000313" key="2">
    <source>
        <dbReference type="EMBL" id="KAL3321180.1"/>
    </source>
</evidence>
<evidence type="ECO:0000256" key="1">
    <source>
        <dbReference type="SAM" id="Phobius"/>
    </source>
</evidence>
<reference evidence="2 3" key="1">
    <citation type="submission" date="2024-11" db="EMBL/GenBank/DDBJ databases">
        <title>Adaptive evolution of stress response genes in parasites aligns with host niche diversity.</title>
        <authorList>
            <person name="Hahn C."/>
            <person name="Resl P."/>
        </authorList>
    </citation>
    <scope>NUCLEOTIDE SEQUENCE [LARGE SCALE GENOMIC DNA]</scope>
    <source>
        <strain evidence="2">EGGRZ-B1_66</strain>
        <tissue evidence="2">Body</tissue>
    </source>
</reference>